<dbReference type="eggNOG" id="arCOG08997">
    <property type="taxonomic scope" value="Archaea"/>
</dbReference>
<gene>
    <name evidence="1" type="ORF">C487_17195</name>
</gene>
<dbReference type="PATRIC" id="fig|1227495.3.peg.3443"/>
<protein>
    <submittedName>
        <fullName evidence="1">Uncharacterized protein</fullName>
    </submittedName>
</protein>
<organism evidence="1 2">
    <name type="scientific">Natrinema pallidum DSM 3751</name>
    <dbReference type="NCBI Taxonomy" id="1227495"/>
    <lineage>
        <taxon>Archaea</taxon>
        <taxon>Methanobacteriati</taxon>
        <taxon>Methanobacteriota</taxon>
        <taxon>Stenosarchaea group</taxon>
        <taxon>Halobacteria</taxon>
        <taxon>Halobacteriales</taxon>
        <taxon>Natrialbaceae</taxon>
        <taxon>Natrinema</taxon>
    </lineage>
</organism>
<dbReference type="EMBL" id="AOII01000095">
    <property type="protein sequence ID" value="ELY73514.1"/>
    <property type="molecule type" value="Genomic_DNA"/>
</dbReference>
<proteinExistence type="predicted"/>
<evidence type="ECO:0000313" key="1">
    <source>
        <dbReference type="EMBL" id="ELY73514.1"/>
    </source>
</evidence>
<reference evidence="1 2" key="1">
    <citation type="journal article" date="2014" name="PLoS Genet.">
        <title>Phylogenetically driven sequencing of extremely halophilic archaea reveals strategies for static and dynamic osmo-response.</title>
        <authorList>
            <person name="Becker E.A."/>
            <person name="Seitzer P.M."/>
            <person name="Tritt A."/>
            <person name="Larsen D."/>
            <person name="Krusor M."/>
            <person name="Yao A.I."/>
            <person name="Wu D."/>
            <person name="Madern D."/>
            <person name="Eisen J.A."/>
            <person name="Darling A.E."/>
            <person name="Facciotti M.T."/>
        </authorList>
    </citation>
    <scope>NUCLEOTIDE SEQUENCE [LARGE SCALE GENOMIC DNA]</scope>
    <source>
        <strain evidence="1 2">DSM 3751</strain>
    </source>
</reference>
<sequence>MQTDLACALLEALVATHRFGQPMPQDELLRIASYESHRGGEAKQVFAALRDLPFITDQGQRGIMLNHSEFGQLAQYLADTCGWSEFELRIRLKHFEGWEDLDLE</sequence>
<comment type="caution">
    <text evidence="1">The sequence shown here is derived from an EMBL/GenBank/DDBJ whole genome shotgun (WGS) entry which is preliminary data.</text>
</comment>
<name>L9YHG2_9EURY</name>
<evidence type="ECO:0000313" key="2">
    <source>
        <dbReference type="Proteomes" id="UP000011618"/>
    </source>
</evidence>
<dbReference type="RefSeq" id="WP_006186980.1">
    <property type="nucleotide sequence ID" value="NZ_AOII01000095.1"/>
</dbReference>
<accession>L9YHG2</accession>
<dbReference type="AlphaFoldDB" id="L9YHG2"/>
<dbReference type="Proteomes" id="UP000011618">
    <property type="component" value="Unassembled WGS sequence"/>
</dbReference>
<dbReference type="OrthoDB" id="224044at2157"/>